<feature type="chain" id="PRO_5045869667" description="Right handed beta helix region" evidence="1">
    <location>
        <begin position="25"/>
        <end position="855"/>
    </location>
</feature>
<dbReference type="EMBL" id="BONE01000029">
    <property type="protein sequence ID" value="GIF74286.1"/>
    <property type="molecule type" value="Genomic_DNA"/>
</dbReference>
<proteinExistence type="predicted"/>
<feature type="signal peptide" evidence="1">
    <location>
        <begin position="1"/>
        <end position="24"/>
    </location>
</feature>
<keyword evidence="3" id="KW-1185">Reference proteome</keyword>
<keyword evidence="1" id="KW-0732">Signal</keyword>
<dbReference type="Gene3D" id="2.160.20.10">
    <property type="entry name" value="Single-stranded right-handed beta-helix, Pectin lyase-like"/>
    <property type="match status" value="1"/>
</dbReference>
<evidence type="ECO:0000256" key="1">
    <source>
        <dbReference type="SAM" id="SignalP"/>
    </source>
</evidence>
<evidence type="ECO:0008006" key="4">
    <source>
        <dbReference type="Google" id="ProtNLM"/>
    </source>
</evidence>
<name>A0ABQ4CSP6_9ACTN</name>
<dbReference type="InterPro" id="IPR011050">
    <property type="entry name" value="Pectin_lyase_fold/virulence"/>
</dbReference>
<organism evidence="2 3">
    <name type="scientific">Asanoa siamensis</name>
    <dbReference type="NCBI Taxonomy" id="926357"/>
    <lineage>
        <taxon>Bacteria</taxon>
        <taxon>Bacillati</taxon>
        <taxon>Actinomycetota</taxon>
        <taxon>Actinomycetes</taxon>
        <taxon>Micromonosporales</taxon>
        <taxon>Micromonosporaceae</taxon>
        <taxon>Asanoa</taxon>
    </lineage>
</organism>
<protein>
    <recommendedName>
        <fullName evidence="4">Right handed beta helix region</fullName>
    </recommendedName>
</protein>
<dbReference type="Proteomes" id="UP000604117">
    <property type="component" value="Unassembled WGS sequence"/>
</dbReference>
<gene>
    <name evidence="2" type="ORF">Asi02nite_38040</name>
</gene>
<dbReference type="SUPFAM" id="SSF51126">
    <property type="entry name" value="Pectin lyase-like"/>
    <property type="match status" value="1"/>
</dbReference>
<sequence length="855" mass="85924">MRVRRGLAVLAGSLVTLTGLPVVGATAAAAADLPPTIHVSDNCFGMPADGSESRPYCRIADAVRVVQPGQTIEVDDGVYAESVVVPSGEPGKPITISGFLAPGRRTKVQPGTNGPAFVVSGVHDVVIDGIDIGTGATDRPGVLVADSSDITIVDGAANVGGAPAVEITGDSHRVTVSGMLVGAVDTTAFAVGPRATDTLLTGNSLAVRRSAGGPSIAGITVIDAPDTTITNNTVVTDCLTGIAVSGASGGFALYNSILTTTLPGAQATCGAAAETDPASVRPLAVAGSATTDSHLDYNLIDTRHGGPLYSWGDATFATPAAFNVATGQGAHDIGADPRVTGSATAGWTPWHTSPAIDSGLARAPGIRARDLRGLPHADSPAVANSGDGFVDRGALEYVPDPKVTATITRAVGGGAFETLTTATVTYLWPFDGPLAGAFSFQRTGFPAVVSSTGQGRITFDRAGKACVSATFSASAFRFPAAGAYQTPCMILGAAYNSVTPQRVLDTRSALGVGGTAPVAPFSEIEFSLPGAAATASAVVLNVTATQSSASGQLTVYPSDGVLPLASNVSFGAGQTMANLVTVQVRNGRVRILNGSRGTTHVLADLAGYYANTGAGLEATPPARVLDTRSAPGGAPVPANGRVTVDLSARVPAGTTAAVLNLTVTEPTKGGLFTAYPPGAEVPTASNINFVAGQTVNNMVLAPVVGGKVAFAHTGSGTAHLLVDLAGWFAPGAHDTYLPTAPTRVVDTRTTGTPVGPGQTVRVFVNTTECGTACPPRSAVVANLTATDADRSGYLSVYPFGEPRPTQSVLNFAAGRTGASLVTVGLGAEDSFLVYNGGKGTVHVLVDQAGFYLGAG</sequence>
<evidence type="ECO:0000313" key="3">
    <source>
        <dbReference type="Proteomes" id="UP000604117"/>
    </source>
</evidence>
<comment type="caution">
    <text evidence="2">The sequence shown here is derived from an EMBL/GenBank/DDBJ whole genome shotgun (WGS) entry which is preliminary data.</text>
</comment>
<reference evidence="2 3" key="1">
    <citation type="submission" date="2021-01" db="EMBL/GenBank/DDBJ databases">
        <title>Whole genome shotgun sequence of Asanoa siamensis NBRC 107932.</title>
        <authorList>
            <person name="Komaki H."/>
            <person name="Tamura T."/>
        </authorList>
    </citation>
    <scope>NUCLEOTIDE SEQUENCE [LARGE SCALE GENOMIC DNA]</scope>
    <source>
        <strain evidence="2 3">NBRC 107932</strain>
    </source>
</reference>
<evidence type="ECO:0000313" key="2">
    <source>
        <dbReference type="EMBL" id="GIF74286.1"/>
    </source>
</evidence>
<dbReference type="RefSeq" id="WP_203714708.1">
    <property type="nucleotide sequence ID" value="NZ_BONE01000029.1"/>
</dbReference>
<accession>A0ABQ4CSP6</accession>
<dbReference type="InterPro" id="IPR012334">
    <property type="entry name" value="Pectin_lyas_fold"/>
</dbReference>